<proteinExistence type="predicted"/>
<feature type="transmembrane region" description="Helical" evidence="1">
    <location>
        <begin position="175"/>
        <end position="200"/>
    </location>
</feature>
<evidence type="ECO:0000256" key="1">
    <source>
        <dbReference type="SAM" id="Phobius"/>
    </source>
</evidence>
<reference evidence="2 3" key="1">
    <citation type="submission" date="2019-12" db="EMBL/GenBank/DDBJ databases">
        <authorList>
            <person name="Yuan C.-G."/>
        </authorList>
    </citation>
    <scope>NUCLEOTIDE SEQUENCE [LARGE SCALE GENOMIC DNA]</scope>
    <source>
        <strain evidence="2 3">KCTC 23863</strain>
    </source>
</reference>
<evidence type="ECO:0008006" key="4">
    <source>
        <dbReference type="Google" id="ProtNLM"/>
    </source>
</evidence>
<comment type="caution">
    <text evidence="2">The sequence shown here is derived from an EMBL/GenBank/DDBJ whole genome shotgun (WGS) entry which is preliminary data.</text>
</comment>
<keyword evidence="1" id="KW-1133">Transmembrane helix</keyword>
<keyword evidence="1" id="KW-0472">Membrane</keyword>
<keyword evidence="1" id="KW-0812">Transmembrane</keyword>
<dbReference type="AlphaFoldDB" id="A0A7X3MQP0"/>
<evidence type="ECO:0000313" key="3">
    <source>
        <dbReference type="Proteomes" id="UP000436483"/>
    </source>
</evidence>
<feature type="transmembrane region" description="Helical" evidence="1">
    <location>
        <begin position="339"/>
        <end position="361"/>
    </location>
</feature>
<feature type="transmembrane region" description="Helical" evidence="1">
    <location>
        <begin position="212"/>
        <end position="231"/>
    </location>
</feature>
<feature type="transmembrane region" description="Helical" evidence="1">
    <location>
        <begin position="284"/>
        <end position="303"/>
    </location>
</feature>
<name>A0A7X3MQP0_9HYPH</name>
<dbReference type="EMBL" id="WURB01000004">
    <property type="protein sequence ID" value="MXQ11453.1"/>
    <property type="molecule type" value="Genomic_DNA"/>
</dbReference>
<evidence type="ECO:0000313" key="2">
    <source>
        <dbReference type="EMBL" id="MXQ11453.1"/>
    </source>
</evidence>
<keyword evidence="3" id="KW-1185">Reference proteome</keyword>
<gene>
    <name evidence="2" type="ORF">GR328_08270</name>
</gene>
<sequence>MNALSDRRIPVRAFLLVVAATCALLLALPGQTVTTRYLNDLLLILDGAYRITAGHVPSHDFHTPLGPLAYYLPAAGYGLSGSLGGAMPAAMALATLALSVPMLHVLGTRLHPVIALLFGVFLLLVLAVPINLGEGITALTFAKFYNRIGWAALGILLVMFLPPREVRGRQDLPDALCAAALTLVMLYTKLTYGIVAMAFLVFMLTDRQQRRWVLHALGLIVVSCTTIEIVWQSSLSYLNDLRLALDVGGRLRGTWGQIADHILVNLTDYVLLGLFAGLSLRRTCSAREGFFYLFCAVTGFLIVNQNFQAWGIVALHAAAAVAAETILRHEEGTVSVSRIQAWSVAAGARLLFLALVLPTIVHCSAALGLHMIAASTRAGQSLDLPHLERVRLANLWTWGDYDAANQYLATVRDGVKALSEANLDGGKILALDRSNPFPMILGAAPPEGDLPWLQWERTLNASAFIPAEALLANADIVMEPRTPIGDDTGNPELAGLKALYGPYIADHYENVRETDHWKIHRRLGVQPRIGMNASDSS</sequence>
<organism evidence="2 3">
    <name type="scientific">Microvirga makkahensis</name>
    <dbReference type="NCBI Taxonomy" id="1128670"/>
    <lineage>
        <taxon>Bacteria</taxon>
        <taxon>Pseudomonadati</taxon>
        <taxon>Pseudomonadota</taxon>
        <taxon>Alphaproteobacteria</taxon>
        <taxon>Hyphomicrobiales</taxon>
        <taxon>Methylobacteriaceae</taxon>
        <taxon>Microvirga</taxon>
    </lineage>
</organism>
<dbReference type="OrthoDB" id="7993201at2"/>
<dbReference type="Proteomes" id="UP000436483">
    <property type="component" value="Unassembled WGS sequence"/>
</dbReference>
<dbReference type="RefSeq" id="WP_160884037.1">
    <property type="nucleotide sequence ID" value="NZ_WURB01000004.1"/>
</dbReference>
<feature type="transmembrane region" description="Helical" evidence="1">
    <location>
        <begin position="144"/>
        <end position="163"/>
    </location>
</feature>
<protein>
    <recommendedName>
        <fullName evidence="4">Glycosyltransferase RgtA/B/C/D-like domain-containing protein</fullName>
    </recommendedName>
</protein>
<reference evidence="2 3" key="2">
    <citation type="submission" date="2020-01" db="EMBL/GenBank/DDBJ databases">
        <title>Microvirga sp. nov., an arsenate reduction bacterium isolated from Tibet hotspring sediments.</title>
        <authorList>
            <person name="Xian W.-D."/>
            <person name="Li W.-J."/>
        </authorList>
    </citation>
    <scope>NUCLEOTIDE SEQUENCE [LARGE SCALE GENOMIC DNA]</scope>
    <source>
        <strain evidence="2 3">KCTC 23863</strain>
    </source>
</reference>
<accession>A0A7X3MQP0</accession>
<feature type="transmembrane region" description="Helical" evidence="1">
    <location>
        <begin position="113"/>
        <end position="132"/>
    </location>
</feature>